<name>A0A2U2BXM8_9PROT</name>
<accession>A0A2U2BXM8</accession>
<dbReference type="RefSeq" id="WP_109252036.1">
    <property type="nucleotide sequence ID" value="NZ_QEXV01000001.1"/>
</dbReference>
<keyword evidence="1" id="KW-0732">Signal</keyword>
<gene>
    <name evidence="3" type="ORF">DDZ18_03990</name>
</gene>
<evidence type="ECO:0000313" key="4">
    <source>
        <dbReference type="Proteomes" id="UP000245168"/>
    </source>
</evidence>
<reference evidence="4" key="1">
    <citation type="submission" date="2018-05" db="EMBL/GenBank/DDBJ databases">
        <authorList>
            <person name="Liu B.-T."/>
        </authorList>
    </citation>
    <scope>NUCLEOTIDE SEQUENCE [LARGE SCALE GENOMIC DNA]</scope>
    <source>
        <strain evidence="4">WD6-1</strain>
    </source>
</reference>
<dbReference type="OrthoDB" id="9815749at2"/>
<feature type="domain" description="Pilus formation protein N-terminal" evidence="2">
    <location>
        <begin position="20"/>
        <end position="90"/>
    </location>
</feature>
<protein>
    <submittedName>
        <fullName evidence="3">Pilus assembly protein</fullName>
    </submittedName>
</protein>
<feature type="signal peptide" evidence="1">
    <location>
        <begin position="1"/>
        <end position="20"/>
    </location>
</feature>
<proteinExistence type="predicted"/>
<comment type="caution">
    <text evidence="3">The sequence shown here is derived from an EMBL/GenBank/DDBJ whole genome shotgun (WGS) entry which is preliminary data.</text>
</comment>
<feature type="chain" id="PRO_5015687009" evidence="1">
    <location>
        <begin position="21"/>
        <end position="143"/>
    </location>
</feature>
<organism evidence="3 4">
    <name type="scientific">Marinicauda salina</name>
    <dbReference type="NCBI Taxonomy" id="2135793"/>
    <lineage>
        <taxon>Bacteria</taxon>
        <taxon>Pseudomonadati</taxon>
        <taxon>Pseudomonadota</taxon>
        <taxon>Alphaproteobacteria</taxon>
        <taxon>Maricaulales</taxon>
        <taxon>Maricaulaceae</taxon>
        <taxon>Marinicauda</taxon>
    </lineage>
</organism>
<dbReference type="InterPro" id="IPR032789">
    <property type="entry name" value="T2SS-T3SS_pil_N"/>
</dbReference>
<keyword evidence="4" id="KW-1185">Reference proteome</keyword>
<sequence length="143" mass="14799">MIRAVLAAVFLVAAATPAFARAVDVPADHTTIVRLPSAASALVVGNPDIADATLYDSSTVFLTGKAYGRTNLVALNEAGEVIYTSDLVVTQSGRGMVQVFRNTERESYACAPECEAAPRVGDSGEYFGQVSGQQDASAPSGGQ</sequence>
<dbReference type="Proteomes" id="UP000245168">
    <property type="component" value="Unassembled WGS sequence"/>
</dbReference>
<dbReference type="AlphaFoldDB" id="A0A2U2BXM8"/>
<evidence type="ECO:0000313" key="3">
    <source>
        <dbReference type="EMBL" id="PWE18762.1"/>
    </source>
</evidence>
<evidence type="ECO:0000256" key="1">
    <source>
        <dbReference type="SAM" id="SignalP"/>
    </source>
</evidence>
<dbReference type="Pfam" id="PF13629">
    <property type="entry name" value="T2SS-T3SS_pil_N"/>
    <property type="match status" value="1"/>
</dbReference>
<dbReference type="EMBL" id="QEXV01000001">
    <property type="protein sequence ID" value="PWE18762.1"/>
    <property type="molecule type" value="Genomic_DNA"/>
</dbReference>
<evidence type="ECO:0000259" key="2">
    <source>
        <dbReference type="Pfam" id="PF13629"/>
    </source>
</evidence>